<dbReference type="RefSeq" id="WP_118902251.1">
    <property type="nucleotide sequence ID" value="NZ_JBHLWZ010000004.1"/>
</dbReference>
<dbReference type="Proteomes" id="UP000284109">
    <property type="component" value="Unassembled WGS sequence"/>
</dbReference>
<name>A0A3R6ZXG0_9LACO</name>
<comment type="caution">
    <text evidence="1">The sequence shown here is derived from an EMBL/GenBank/DDBJ whole genome shotgun (WGS) entry which is preliminary data.</text>
</comment>
<proteinExistence type="predicted"/>
<gene>
    <name evidence="1" type="ORF">DS831_07640</name>
</gene>
<dbReference type="AlphaFoldDB" id="A0A3R6ZXG0"/>
<reference evidence="1 2" key="1">
    <citation type="submission" date="2018-07" db="EMBL/GenBank/DDBJ databases">
        <title>Genome sequences of six Lactobacillus spp. isolated from bumble bee guts.</title>
        <authorList>
            <person name="Motta E.V.S."/>
            <person name="Moran N.A."/>
        </authorList>
    </citation>
    <scope>NUCLEOTIDE SEQUENCE [LARGE SCALE GENOMIC DNA]</scope>
    <source>
        <strain evidence="1 2">BI-1.1</strain>
    </source>
</reference>
<protein>
    <submittedName>
        <fullName evidence="1">Uncharacterized protein</fullName>
    </submittedName>
</protein>
<sequence>MQLDNTRKLLFEICEQDGLDPDEDFITPAAKIVTALNILLDYYEKIYHTNLKNDISSLNHELPDINDKIELTADLAFAEAIKLNKNMATLFQANMMG</sequence>
<accession>A0A3R6ZXG0</accession>
<keyword evidence="2" id="KW-1185">Reference proteome</keyword>
<organism evidence="1 2">
    <name type="scientific">Bombilactobacillus bombi</name>
    <dbReference type="NCBI Taxonomy" id="1303590"/>
    <lineage>
        <taxon>Bacteria</taxon>
        <taxon>Bacillati</taxon>
        <taxon>Bacillota</taxon>
        <taxon>Bacilli</taxon>
        <taxon>Lactobacillales</taxon>
        <taxon>Lactobacillaceae</taxon>
        <taxon>Bombilactobacillus</taxon>
    </lineage>
</organism>
<dbReference type="EMBL" id="QOCR01000004">
    <property type="protein sequence ID" value="RHW50024.1"/>
    <property type="molecule type" value="Genomic_DNA"/>
</dbReference>
<evidence type="ECO:0000313" key="2">
    <source>
        <dbReference type="Proteomes" id="UP000284109"/>
    </source>
</evidence>
<evidence type="ECO:0000313" key="1">
    <source>
        <dbReference type="EMBL" id="RHW50024.1"/>
    </source>
</evidence>